<sequence>MTETRDTKTRIAPRANTPTDATVYTPRSRSEEGPAESDRTRYQAPPRRRGSDATLVDPNPPTVVARPTKTKAAASPKRPAGHHGLLKRRFLLEDILGAGGMGVVYKAKDRLKIEAQDRDPYVAIKVLSDEFKAHPEAFIALQRESRKTQRIAHPNIVNVHDFDRDGDTVFMTMEFLDGKPLDKLLSQYRSTGLPHEDCLKIIEGVCSALIYAHAENIIHSDLKPGNIFVTHRGIPKVFDFGIARAVAKAERSDDSEDDKTVFDAGNLGALTPAYASLEMLEGAPPDARDDLYALGCIAYELFAGEHPFNRVHADEAARQKLKPKRLVGIPKSQWRAIEHCLAFRREDRVASVQAFWNAFVHRKVAIAKYAIGALIVVTSMATAAYQYRDQWIPQFSEQDVRMEIEQRLRLEMKQNELTELLTTLTFSSQWERQLWQSYTDLRDLLGESDQWLEGQRASIYKAYLEKIDEEIEAGALEQARARLTNARRYSDDEAALDRLSEQIDSALERARLEAEQQAEARRAAQALAQEQARKQAVQEKVNREFDNALANVDRQLACRQQLNMDDLAIAVNKLQELDPGRYQREQSRMIGALASCIETIGARFPDRAQTFKQHAMQIFPRSAAIAGIAIEPKDPCDASLAGMGGRGPRVGCRDTLPGAGLGPDMVVVPGIAGRPAYAIGREEVTVGDFNRFCRASTCEVQQEQSRDRPVTDISIEQAKAYARWLSEQTGYRYRLPTYEEWRHAARADGAEPDPNRNCLFSSRGIQRGGSMVKASVGGQNRWGLVNHLGNAQEWVLSGGALSVAGGHYDTSMDECQVSWQKSHDGHPDTYTGLRLVRQLKNR</sequence>
<dbReference type="InterPro" id="IPR005532">
    <property type="entry name" value="SUMF_dom"/>
</dbReference>
<dbReference type="GO" id="GO:0004674">
    <property type="term" value="F:protein serine/threonine kinase activity"/>
    <property type="evidence" value="ECO:0007669"/>
    <property type="project" value="UniProtKB-KW"/>
</dbReference>
<dbReference type="PANTHER" id="PTHR43289:SF6">
    <property type="entry name" value="SERINE_THREONINE-PROTEIN KINASE NEKL-3"/>
    <property type="match status" value="1"/>
</dbReference>
<evidence type="ECO:0000256" key="1">
    <source>
        <dbReference type="ARBA" id="ARBA00022679"/>
    </source>
</evidence>
<dbReference type="SUPFAM" id="SSF56112">
    <property type="entry name" value="Protein kinase-like (PK-like)"/>
    <property type="match status" value="1"/>
</dbReference>
<organism evidence="9 10">
    <name type="scientific">Marinimicrobium koreense</name>
    <dbReference type="NCBI Taxonomy" id="306545"/>
    <lineage>
        <taxon>Bacteria</taxon>
        <taxon>Pseudomonadati</taxon>
        <taxon>Pseudomonadota</taxon>
        <taxon>Gammaproteobacteria</taxon>
        <taxon>Cellvibrionales</taxon>
        <taxon>Cellvibrionaceae</taxon>
        <taxon>Marinimicrobium</taxon>
    </lineage>
</organism>
<dbReference type="SUPFAM" id="SSF56436">
    <property type="entry name" value="C-type lectin-like"/>
    <property type="match status" value="1"/>
</dbReference>
<keyword evidence="6" id="KW-0175">Coiled coil</keyword>
<dbReference type="CDD" id="cd14014">
    <property type="entry name" value="STKc_PknB_like"/>
    <property type="match status" value="1"/>
</dbReference>
<dbReference type="InterPro" id="IPR042095">
    <property type="entry name" value="SUMF_sf"/>
</dbReference>
<dbReference type="InterPro" id="IPR011009">
    <property type="entry name" value="Kinase-like_dom_sf"/>
</dbReference>
<dbReference type="SMART" id="SM00220">
    <property type="entry name" value="S_TKc"/>
    <property type="match status" value="1"/>
</dbReference>
<gene>
    <name evidence="9" type="ORF">EDC38_2735</name>
</gene>
<dbReference type="InterPro" id="IPR017441">
    <property type="entry name" value="Protein_kinase_ATP_BS"/>
</dbReference>
<dbReference type="PROSITE" id="PS00107">
    <property type="entry name" value="PROTEIN_KINASE_ATP"/>
    <property type="match status" value="1"/>
</dbReference>
<evidence type="ECO:0000256" key="2">
    <source>
        <dbReference type="ARBA" id="ARBA00022741"/>
    </source>
</evidence>
<proteinExistence type="predicted"/>
<evidence type="ECO:0000259" key="8">
    <source>
        <dbReference type="PROSITE" id="PS50011"/>
    </source>
</evidence>
<dbReference type="PROSITE" id="PS00108">
    <property type="entry name" value="PROTEIN_KINASE_ST"/>
    <property type="match status" value="1"/>
</dbReference>
<dbReference type="InterPro" id="IPR000719">
    <property type="entry name" value="Prot_kinase_dom"/>
</dbReference>
<evidence type="ECO:0000256" key="6">
    <source>
        <dbReference type="SAM" id="Coils"/>
    </source>
</evidence>
<dbReference type="PROSITE" id="PS50011">
    <property type="entry name" value="PROTEIN_KINASE_DOM"/>
    <property type="match status" value="1"/>
</dbReference>
<dbReference type="Pfam" id="PF00069">
    <property type="entry name" value="Pkinase"/>
    <property type="match status" value="1"/>
</dbReference>
<keyword evidence="2 5" id="KW-0547">Nucleotide-binding</keyword>
<evidence type="ECO:0000313" key="9">
    <source>
        <dbReference type="EMBL" id="ROQ18508.1"/>
    </source>
</evidence>
<keyword evidence="3 9" id="KW-0418">Kinase</keyword>
<protein>
    <submittedName>
        <fullName evidence="9">Serine/threonine protein kinase</fullName>
    </submittedName>
</protein>
<name>A0A3N1NTJ8_9GAMM</name>
<evidence type="ECO:0000256" key="3">
    <source>
        <dbReference type="ARBA" id="ARBA00022777"/>
    </source>
</evidence>
<dbReference type="Proteomes" id="UP000273643">
    <property type="component" value="Unassembled WGS sequence"/>
</dbReference>
<evidence type="ECO:0000313" key="10">
    <source>
        <dbReference type="Proteomes" id="UP000273643"/>
    </source>
</evidence>
<feature type="compositionally biased region" description="Basic and acidic residues" evidence="7">
    <location>
        <begin position="28"/>
        <end position="41"/>
    </location>
</feature>
<keyword evidence="4 5" id="KW-0067">ATP-binding</keyword>
<keyword evidence="10" id="KW-1185">Reference proteome</keyword>
<evidence type="ECO:0000256" key="5">
    <source>
        <dbReference type="PROSITE-ProRule" id="PRU10141"/>
    </source>
</evidence>
<keyword evidence="9" id="KW-0723">Serine/threonine-protein kinase</keyword>
<dbReference type="AlphaFoldDB" id="A0A3N1NTJ8"/>
<feature type="domain" description="Protein kinase" evidence="8">
    <location>
        <begin position="90"/>
        <end position="360"/>
    </location>
</feature>
<feature type="region of interest" description="Disordered" evidence="7">
    <location>
        <begin position="1"/>
        <end position="81"/>
    </location>
</feature>
<feature type="coiled-coil region" evidence="6">
    <location>
        <begin position="489"/>
        <end position="540"/>
    </location>
</feature>
<comment type="caution">
    <text evidence="9">The sequence shown here is derived from an EMBL/GenBank/DDBJ whole genome shotgun (WGS) entry which is preliminary data.</text>
</comment>
<dbReference type="InterPro" id="IPR008271">
    <property type="entry name" value="Ser/Thr_kinase_AS"/>
</dbReference>
<evidence type="ECO:0000256" key="7">
    <source>
        <dbReference type="SAM" id="MobiDB-lite"/>
    </source>
</evidence>
<dbReference type="Gene3D" id="3.90.1580.10">
    <property type="entry name" value="paralog of FGE (formylglycine-generating enzyme)"/>
    <property type="match status" value="1"/>
</dbReference>
<dbReference type="Gene3D" id="1.10.510.10">
    <property type="entry name" value="Transferase(Phosphotransferase) domain 1"/>
    <property type="match status" value="1"/>
</dbReference>
<evidence type="ECO:0000256" key="4">
    <source>
        <dbReference type="ARBA" id="ARBA00022840"/>
    </source>
</evidence>
<dbReference type="PANTHER" id="PTHR43289">
    <property type="entry name" value="MITOGEN-ACTIVATED PROTEIN KINASE KINASE KINASE 20-RELATED"/>
    <property type="match status" value="1"/>
</dbReference>
<dbReference type="OrthoDB" id="9801841at2"/>
<feature type="binding site" evidence="5">
    <location>
        <position position="125"/>
    </location>
    <ligand>
        <name>ATP</name>
        <dbReference type="ChEBI" id="CHEBI:30616"/>
    </ligand>
</feature>
<dbReference type="RefSeq" id="WP_123639120.1">
    <property type="nucleotide sequence ID" value="NZ_RJUK01000002.1"/>
</dbReference>
<reference evidence="9 10" key="1">
    <citation type="submission" date="2018-11" db="EMBL/GenBank/DDBJ databases">
        <title>Genomic Encyclopedia of Type Strains, Phase IV (KMG-IV): sequencing the most valuable type-strain genomes for metagenomic binning, comparative biology and taxonomic classification.</title>
        <authorList>
            <person name="Goeker M."/>
        </authorList>
    </citation>
    <scope>NUCLEOTIDE SEQUENCE [LARGE SCALE GENOMIC DNA]</scope>
    <source>
        <strain evidence="9 10">DSM 16974</strain>
    </source>
</reference>
<accession>A0A3N1NTJ8</accession>
<dbReference type="Gene3D" id="3.30.200.20">
    <property type="entry name" value="Phosphorylase Kinase, domain 1"/>
    <property type="match status" value="1"/>
</dbReference>
<dbReference type="GO" id="GO:0005524">
    <property type="term" value="F:ATP binding"/>
    <property type="evidence" value="ECO:0007669"/>
    <property type="project" value="UniProtKB-UniRule"/>
</dbReference>
<keyword evidence="1" id="KW-0808">Transferase</keyword>
<feature type="compositionally biased region" description="Polar residues" evidence="7">
    <location>
        <begin position="16"/>
        <end position="27"/>
    </location>
</feature>
<dbReference type="EMBL" id="RJUK01000002">
    <property type="protein sequence ID" value="ROQ18508.1"/>
    <property type="molecule type" value="Genomic_DNA"/>
</dbReference>
<dbReference type="InterPro" id="IPR016187">
    <property type="entry name" value="CTDL_fold"/>
</dbReference>
<dbReference type="Pfam" id="PF03781">
    <property type="entry name" value="FGE-sulfatase"/>
    <property type="match status" value="1"/>
</dbReference>